<dbReference type="SUPFAM" id="SSF53335">
    <property type="entry name" value="S-adenosyl-L-methionine-dependent methyltransferases"/>
    <property type="match status" value="1"/>
</dbReference>
<name>A0A0K1PHE2_9BACT</name>
<keyword evidence="5" id="KW-1185">Reference proteome</keyword>
<keyword evidence="1 4" id="KW-0489">Methyltransferase</keyword>
<dbReference type="PATRIC" id="fig|1391653.3.peg.3051"/>
<keyword evidence="2 4" id="KW-0808">Transferase</keyword>
<evidence type="ECO:0000256" key="2">
    <source>
        <dbReference type="ARBA" id="ARBA00022679"/>
    </source>
</evidence>
<dbReference type="InterPro" id="IPR023149">
    <property type="entry name" value="Trans_acon_MeTrfase_C"/>
</dbReference>
<dbReference type="CDD" id="cd02440">
    <property type="entry name" value="AdoMet_MTases"/>
    <property type="match status" value="1"/>
</dbReference>
<sequence>MDWNPTRYLTFEAERTAPFEDTFGLVHPRTGMRVVDLGCGTGALTAQLAERLPGSRVLGVDSSPAMLERAKPLAGPNLRFERGELQALEGEWDLIFAHASLQWVDDHPSLLARLRERLAPGGQLVAQVPANHGHYTHVELASVAGEPPFREAFAGWARKSAVLGPSEYARLLFDLGFEAIAVRLVVYPHVLADADALVEWMRGTGMRPYVERLKEPLRQAFLDRYTEVLRERAPERPVFFPFERILLAGTRPGN</sequence>
<reference evidence="4 5" key="1">
    <citation type="submission" date="2015-08" db="EMBL/GenBank/DDBJ databases">
        <authorList>
            <person name="Babu N.S."/>
            <person name="Beckwith C.J."/>
            <person name="Beseler K.G."/>
            <person name="Brison A."/>
            <person name="Carone J.V."/>
            <person name="Caskin T.P."/>
            <person name="Diamond M."/>
            <person name="Durham M.E."/>
            <person name="Foxe J.M."/>
            <person name="Go M."/>
            <person name="Henderson B.A."/>
            <person name="Jones I.B."/>
            <person name="McGettigan J.A."/>
            <person name="Micheletti S.J."/>
            <person name="Nasrallah M.E."/>
            <person name="Ortiz D."/>
            <person name="Piller C.R."/>
            <person name="Privatt S.R."/>
            <person name="Schneider S.L."/>
            <person name="Sharp S."/>
            <person name="Smith T.C."/>
            <person name="Stanton J.D."/>
            <person name="Ullery H.E."/>
            <person name="Wilson R.J."/>
            <person name="Serrano M.G."/>
            <person name="Buck G."/>
            <person name="Lee V."/>
            <person name="Wang Y."/>
            <person name="Carvalho R."/>
            <person name="Voegtly L."/>
            <person name="Shi R."/>
            <person name="Duckworth R."/>
            <person name="Johnson A."/>
            <person name="Loviza R."/>
            <person name="Walstead R."/>
            <person name="Shah Z."/>
            <person name="Kiflezghi M."/>
            <person name="Wade K."/>
            <person name="Ball S.L."/>
            <person name="Bradley K.W."/>
            <person name="Asai D.J."/>
            <person name="Bowman C.A."/>
            <person name="Russell D.A."/>
            <person name="Pope W.H."/>
            <person name="Jacobs-Sera D."/>
            <person name="Hendrix R.W."/>
            <person name="Hatfull G.F."/>
        </authorList>
    </citation>
    <scope>NUCLEOTIDE SEQUENCE [LARGE SCALE GENOMIC DNA]</scope>
    <source>
        <strain evidence="4 5">DSM 27710</strain>
    </source>
</reference>
<evidence type="ECO:0000256" key="1">
    <source>
        <dbReference type="ARBA" id="ARBA00022603"/>
    </source>
</evidence>
<accession>A0A0K1PHE2</accession>
<evidence type="ECO:0000259" key="3">
    <source>
        <dbReference type="Pfam" id="PF13649"/>
    </source>
</evidence>
<dbReference type="PANTHER" id="PTHR43861:SF1">
    <property type="entry name" value="TRANS-ACONITATE 2-METHYLTRANSFERASE"/>
    <property type="match status" value="1"/>
</dbReference>
<dbReference type="Proteomes" id="UP000055590">
    <property type="component" value="Chromosome"/>
</dbReference>
<dbReference type="GO" id="GO:0032259">
    <property type="term" value="P:methylation"/>
    <property type="evidence" value="ECO:0007669"/>
    <property type="project" value="UniProtKB-KW"/>
</dbReference>
<protein>
    <submittedName>
        <fullName evidence="4">Trans-aconitate 2-methyltransferase</fullName>
    </submittedName>
</protein>
<dbReference type="RefSeq" id="WP_050726694.1">
    <property type="nucleotide sequence ID" value="NZ_CP012332.1"/>
</dbReference>
<dbReference type="Gene3D" id="3.40.50.150">
    <property type="entry name" value="Vaccinia Virus protein VP39"/>
    <property type="match status" value="1"/>
</dbReference>
<dbReference type="STRING" id="1391653.AKJ08_2926"/>
<dbReference type="Pfam" id="PF13649">
    <property type="entry name" value="Methyltransf_25"/>
    <property type="match status" value="1"/>
</dbReference>
<organism evidence="4 5">
    <name type="scientific">Vulgatibacter incomptus</name>
    <dbReference type="NCBI Taxonomy" id="1391653"/>
    <lineage>
        <taxon>Bacteria</taxon>
        <taxon>Pseudomonadati</taxon>
        <taxon>Myxococcota</taxon>
        <taxon>Myxococcia</taxon>
        <taxon>Myxococcales</taxon>
        <taxon>Cystobacterineae</taxon>
        <taxon>Vulgatibacteraceae</taxon>
        <taxon>Vulgatibacter</taxon>
    </lineage>
</organism>
<dbReference type="EMBL" id="CP012332">
    <property type="protein sequence ID" value="AKU92539.1"/>
    <property type="molecule type" value="Genomic_DNA"/>
</dbReference>
<dbReference type="Gene3D" id="1.10.150.290">
    <property type="entry name" value="S-adenosyl-L-methionine-dependent methyltransferases"/>
    <property type="match status" value="1"/>
</dbReference>
<dbReference type="GO" id="GO:0030798">
    <property type="term" value="F:trans-aconitate 2-methyltransferase activity"/>
    <property type="evidence" value="ECO:0007669"/>
    <property type="project" value="InterPro"/>
</dbReference>
<feature type="domain" description="Methyltransferase" evidence="3">
    <location>
        <begin position="34"/>
        <end position="122"/>
    </location>
</feature>
<proteinExistence type="predicted"/>
<dbReference type="OrthoDB" id="9795085at2"/>
<dbReference type="InterPro" id="IPR029063">
    <property type="entry name" value="SAM-dependent_MTases_sf"/>
</dbReference>
<dbReference type="KEGG" id="vin:AKJ08_2926"/>
<dbReference type="AlphaFoldDB" id="A0A0K1PHE2"/>
<evidence type="ECO:0000313" key="4">
    <source>
        <dbReference type="EMBL" id="AKU92539.1"/>
    </source>
</evidence>
<dbReference type="InterPro" id="IPR041698">
    <property type="entry name" value="Methyltransf_25"/>
</dbReference>
<gene>
    <name evidence="4" type="ORF">AKJ08_2926</name>
</gene>
<evidence type="ECO:0000313" key="5">
    <source>
        <dbReference type="Proteomes" id="UP000055590"/>
    </source>
</evidence>
<dbReference type="PANTHER" id="PTHR43861">
    <property type="entry name" value="TRANS-ACONITATE 2-METHYLTRANSFERASE-RELATED"/>
    <property type="match status" value="1"/>
</dbReference>